<keyword evidence="2" id="KW-1133">Transmembrane helix</keyword>
<evidence type="ECO:0000256" key="2">
    <source>
        <dbReference type="SAM" id="Phobius"/>
    </source>
</evidence>
<organism evidence="3 4">
    <name type="scientific">Microvirga brassicacearum</name>
    <dbReference type="NCBI Taxonomy" id="2580413"/>
    <lineage>
        <taxon>Bacteria</taxon>
        <taxon>Pseudomonadati</taxon>
        <taxon>Pseudomonadota</taxon>
        <taxon>Alphaproteobacteria</taxon>
        <taxon>Hyphomicrobiales</taxon>
        <taxon>Methylobacteriaceae</taxon>
        <taxon>Microvirga</taxon>
    </lineage>
</organism>
<dbReference type="OrthoDB" id="7276301at2"/>
<keyword evidence="2" id="KW-0472">Membrane</keyword>
<evidence type="ECO:0000313" key="3">
    <source>
        <dbReference type="EMBL" id="KAB0265151.1"/>
    </source>
</evidence>
<feature type="transmembrane region" description="Helical" evidence="2">
    <location>
        <begin position="81"/>
        <end position="102"/>
    </location>
</feature>
<gene>
    <name evidence="3" type="ORF">FEZ63_19985</name>
</gene>
<evidence type="ECO:0000313" key="4">
    <source>
        <dbReference type="Proteomes" id="UP000325684"/>
    </source>
</evidence>
<feature type="transmembrane region" description="Helical" evidence="2">
    <location>
        <begin position="242"/>
        <end position="264"/>
    </location>
</feature>
<keyword evidence="1" id="KW-0175">Coiled coil</keyword>
<keyword evidence="2" id="KW-0812">Transmembrane</keyword>
<evidence type="ECO:0008006" key="5">
    <source>
        <dbReference type="Google" id="ProtNLM"/>
    </source>
</evidence>
<accession>A0A5N3P673</accession>
<feature type="transmembrane region" description="Helical" evidence="2">
    <location>
        <begin position="6"/>
        <end position="27"/>
    </location>
</feature>
<dbReference type="Proteomes" id="UP000325684">
    <property type="component" value="Unassembled WGS sequence"/>
</dbReference>
<protein>
    <recommendedName>
        <fullName evidence="5">PhnA-like protein</fullName>
    </recommendedName>
</protein>
<name>A0A5N3P673_9HYPH</name>
<comment type="caution">
    <text evidence="3">The sequence shown here is derived from an EMBL/GenBank/DDBJ whole genome shotgun (WGS) entry which is preliminary data.</text>
</comment>
<dbReference type="AlphaFoldDB" id="A0A5N3P673"/>
<evidence type="ECO:0000256" key="1">
    <source>
        <dbReference type="SAM" id="Coils"/>
    </source>
</evidence>
<keyword evidence="4" id="KW-1185">Reference proteome</keyword>
<feature type="coiled-coil region" evidence="1">
    <location>
        <begin position="206"/>
        <end position="237"/>
    </location>
</feature>
<feature type="transmembrane region" description="Helical" evidence="2">
    <location>
        <begin position="39"/>
        <end position="61"/>
    </location>
</feature>
<proteinExistence type="predicted"/>
<reference evidence="3 4" key="1">
    <citation type="journal article" date="2019" name="Microorganisms">
        <title>Genome Insights into the Novel Species Microvirga brassicacearum, a Rapeseed Endophyte with Biotechnological Potential.</title>
        <authorList>
            <person name="Jimenez-Gomez A."/>
            <person name="Saati-Santamaria Z."/>
            <person name="Igual J.M."/>
            <person name="Rivas R."/>
            <person name="Mateos P.F."/>
            <person name="Garcia-Fraile P."/>
        </authorList>
    </citation>
    <scope>NUCLEOTIDE SEQUENCE [LARGE SCALE GENOMIC DNA]</scope>
    <source>
        <strain evidence="3 4">CDVBN77</strain>
    </source>
</reference>
<sequence length="281" mass="28662">MFAGAAIALMIGLMLNVLGTAVGAMLVDTTARETPAASSFGIGAGLWLLVSNLIGLASGGYVAARLSGTADGTDGTLHGLAVWATSFLVSAVLLGNLLAGVASTATRSASSILGGLAQGAGSVASAAGEQIANRTSTETVQSTTQSLIDRAQNALSGGGDPAAMNSDQRKAEIANLVRRRITDGNLPAPDRERLNGLVAAEFGIPPQEAQQRVDRLEQQTKQAAEQAELRAREAADATAKGAVWTSFAVFLTMLLGMGAAILGARRGTREAFALRTTATIR</sequence>
<dbReference type="EMBL" id="VCMV01000042">
    <property type="protein sequence ID" value="KAB0265151.1"/>
    <property type="molecule type" value="Genomic_DNA"/>
</dbReference>